<keyword evidence="3" id="KW-1185">Reference proteome</keyword>
<accession>A0ABN3K749</accession>
<reference evidence="2 3" key="1">
    <citation type="journal article" date="2019" name="Int. J. Syst. Evol. Microbiol.">
        <title>The Global Catalogue of Microorganisms (GCM) 10K type strain sequencing project: providing services to taxonomists for standard genome sequencing and annotation.</title>
        <authorList>
            <consortium name="The Broad Institute Genomics Platform"/>
            <consortium name="The Broad Institute Genome Sequencing Center for Infectious Disease"/>
            <person name="Wu L."/>
            <person name="Ma J."/>
        </authorList>
    </citation>
    <scope>NUCLEOTIDE SEQUENCE [LARGE SCALE GENOMIC DNA]</scope>
    <source>
        <strain evidence="2 3">JCM 6922</strain>
    </source>
</reference>
<dbReference type="InterPro" id="IPR009057">
    <property type="entry name" value="Homeodomain-like_sf"/>
</dbReference>
<dbReference type="SUPFAM" id="SSF48498">
    <property type="entry name" value="Tetracyclin repressor-like, C-terminal domain"/>
    <property type="match status" value="1"/>
</dbReference>
<evidence type="ECO:0000256" key="1">
    <source>
        <dbReference type="SAM" id="MobiDB-lite"/>
    </source>
</evidence>
<proteinExistence type="predicted"/>
<dbReference type="Gene3D" id="1.10.357.10">
    <property type="entry name" value="Tetracycline Repressor, domain 2"/>
    <property type="match status" value="1"/>
</dbReference>
<dbReference type="SUPFAM" id="SSF46689">
    <property type="entry name" value="Homeodomain-like"/>
    <property type="match status" value="1"/>
</dbReference>
<dbReference type="Proteomes" id="UP001500460">
    <property type="component" value="Unassembled WGS sequence"/>
</dbReference>
<evidence type="ECO:0000313" key="2">
    <source>
        <dbReference type="EMBL" id="GAA2448412.1"/>
    </source>
</evidence>
<gene>
    <name evidence="2" type="ORF">GCM10010421_45600</name>
</gene>
<organism evidence="2 3">
    <name type="scientific">Streptomyces glaucus</name>
    <dbReference type="NCBI Taxonomy" id="284029"/>
    <lineage>
        <taxon>Bacteria</taxon>
        <taxon>Bacillati</taxon>
        <taxon>Actinomycetota</taxon>
        <taxon>Actinomycetes</taxon>
        <taxon>Kitasatosporales</taxon>
        <taxon>Streptomycetaceae</taxon>
        <taxon>Streptomyces</taxon>
    </lineage>
</organism>
<sequence length="199" mass="20713">MRICAAANMTMGALTFHFPSKRELADAVSALGEEATRSAVAGVPGGGPPFLQAVIDVSHAVTTLLGDDATVRAASRLCRDGDAQRRNWYRAWLPAVHELATQAHLNGELRPGVAPWEVTMLVACLVTGAQPPIPWADGFTGEHPPHPSRLWTFLAHGIAAAGTRRLLRPAGAGRGGTAGGVPAVPPREASGAQGSGRRP</sequence>
<evidence type="ECO:0000313" key="3">
    <source>
        <dbReference type="Proteomes" id="UP001500460"/>
    </source>
</evidence>
<evidence type="ECO:0008006" key="4">
    <source>
        <dbReference type="Google" id="ProtNLM"/>
    </source>
</evidence>
<name>A0ABN3K749_9ACTN</name>
<protein>
    <recommendedName>
        <fullName evidence="4">TetR family transcriptional regulator</fullName>
    </recommendedName>
</protein>
<feature type="region of interest" description="Disordered" evidence="1">
    <location>
        <begin position="168"/>
        <end position="199"/>
    </location>
</feature>
<dbReference type="InterPro" id="IPR036271">
    <property type="entry name" value="Tet_transcr_reg_TetR-rel_C_sf"/>
</dbReference>
<comment type="caution">
    <text evidence="2">The sequence shown here is derived from an EMBL/GenBank/DDBJ whole genome shotgun (WGS) entry which is preliminary data.</text>
</comment>
<dbReference type="EMBL" id="BAAATK010000033">
    <property type="protein sequence ID" value="GAA2448412.1"/>
    <property type="molecule type" value="Genomic_DNA"/>
</dbReference>